<feature type="compositionally biased region" description="Polar residues" evidence="6">
    <location>
        <begin position="14"/>
        <end position="26"/>
    </location>
</feature>
<dbReference type="Gene3D" id="3.30.40.10">
    <property type="entry name" value="Zinc/RING finger domain, C3HC4 (zinc finger)"/>
    <property type="match status" value="1"/>
</dbReference>
<keyword evidence="9" id="KW-1185">Reference proteome</keyword>
<dbReference type="AlphaFoldDB" id="A0AAD4E3C6"/>
<name>A0AAD4E3C6_9AGAM</name>
<sequence>MNTLAFERAPGPSRRNNGYRRSNLTSGDVLPNSRNGQRRKKSRSPDAWNSRLQVIAQISEPVQPEGGKKKKSTVPLPFDSRPFLAPLDDTNFERGRKHKSKSRQQGRQAVEHPATASALAVENKPKKDRSKSRDSAYRQISKVSGSDSEGVQALVGLHLEYQGPLAAAEFAKLKREIESWKKVALDNKKTIKKQNKIIEELREKASVNEKKLKETESQVSKAQNKVKKSEDAINNVETSVQCQICMELLLKPYALSPCGHVLCVSCLQEWFKKAPPGDDEMYDDDDPDYLLLRKKTCPCCRGNIRNRPIPVFIVKSIASALLKVRGTSPNTSLSTTLSTTGFPAADTDPWEGLFPPDDEIEDYGSDDDDDDDDEEDDDWLDEDVFSYGTGSDEDTYDGDYVLPQWEPPATIIDDEDYLFDGLSHNDLNVLRRGATLAMLHEYDMYYVHDEGLIAHDELSNRIFLGWNISLSADDEDGSRYIEWVTQDMDERPERWKIIHLENNGKYEAHRLIPEDDACDYSDSDSEHYVAESDVDF</sequence>
<dbReference type="RefSeq" id="XP_041224153.1">
    <property type="nucleotide sequence ID" value="XM_041362112.1"/>
</dbReference>
<dbReference type="Pfam" id="PF13445">
    <property type="entry name" value="zf-RING_UBOX"/>
    <property type="match status" value="1"/>
</dbReference>
<evidence type="ECO:0000256" key="1">
    <source>
        <dbReference type="ARBA" id="ARBA00022723"/>
    </source>
</evidence>
<dbReference type="InterPro" id="IPR013083">
    <property type="entry name" value="Znf_RING/FYVE/PHD"/>
</dbReference>
<dbReference type="InterPro" id="IPR047126">
    <property type="entry name" value="RNF141-like"/>
</dbReference>
<feature type="compositionally biased region" description="Basic residues" evidence="6">
    <location>
        <begin position="95"/>
        <end position="104"/>
    </location>
</feature>
<feature type="compositionally biased region" description="Acidic residues" evidence="6">
    <location>
        <begin position="356"/>
        <end position="384"/>
    </location>
</feature>
<proteinExistence type="predicted"/>
<evidence type="ECO:0000313" key="9">
    <source>
        <dbReference type="Proteomes" id="UP001195769"/>
    </source>
</evidence>
<feature type="domain" description="RING-type" evidence="7">
    <location>
        <begin position="242"/>
        <end position="301"/>
    </location>
</feature>
<dbReference type="Proteomes" id="UP001195769">
    <property type="component" value="Unassembled WGS sequence"/>
</dbReference>
<feature type="coiled-coil region" evidence="5">
    <location>
        <begin position="191"/>
        <end position="239"/>
    </location>
</feature>
<dbReference type="InterPro" id="IPR017907">
    <property type="entry name" value="Znf_RING_CS"/>
</dbReference>
<protein>
    <recommendedName>
        <fullName evidence="7">RING-type domain-containing protein</fullName>
    </recommendedName>
</protein>
<dbReference type="InterPro" id="IPR027370">
    <property type="entry name" value="Znf-RING_euk"/>
</dbReference>
<dbReference type="GO" id="GO:0008270">
    <property type="term" value="F:zinc ion binding"/>
    <property type="evidence" value="ECO:0007669"/>
    <property type="project" value="UniProtKB-KW"/>
</dbReference>
<dbReference type="GeneID" id="64656410"/>
<feature type="region of interest" description="Disordered" evidence="6">
    <location>
        <begin position="1"/>
        <end position="143"/>
    </location>
</feature>
<dbReference type="PANTHER" id="PTHR12109">
    <property type="entry name" value="RING FINGER PROTEIN 141-RELATED"/>
    <property type="match status" value="1"/>
</dbReference>
<feature type="compositionally biased region" description="Low complexity" evidence="6">
    <location>
        <begin position="327"/>
        <end position="340"/>
    </location>
</feature>
<dbReference type="PROSITE" id="PS50089">
    <property type="entry name" value="ZF_RING_2"/>
    <property type="match status" value="1"/>
</dbReference>
<organism evidence="8 9">
    <name type="scientific">Suillus fuscotomentosus</name>
    <dbReference type="NCBI Taxonomy" id="1912939"/>
    <lineage>
        <taxon>Eukaryota</taxon>
        <taxon>Fungi</taxon>
        <taxon>Dikarya</taxon>
        <taxon>Basidiomycota</taxon>
        <taxon>Agaricomycotina</taxon>
        <taxon>Agaricomycetes</taxon>
        <taxon>Agaricomycetidae</taxon>
        <taxon>Boletales</taxon>
        <taxon>Suillineae</taxon>
        <taxon>Suillaceae</taxon>
        <taxon>Suillus</taxon>
    </lineage>
</organism>
<comment type="caution">
    <text evidence="8">The sequence shown here is derived from an EMBL/GenBank/DDBJ whole genome shotgun (WGS) entry which is preliminary data.</text>
</comment>
<dbReference type="Pfam" id="PF26609">
    <property type="entry name" value="DUF8191"/>
    <property type="match status" value="1"/>
</dbReference>
<evidence type="ECO:0000256" key="6">
    <source>
        <dbReference type="SAM" id="MobiDB-lite"/>
    </source>
</evidence>
<gene>
    <name evidence="8" type="ORF">F5891DRAFT_1042593</name>
</gene>
<keyword evidence="2 4" id="KW-0863">Zinc-finger</keyword>
<evidence type="ECO:0000256" key="5">
    <source>
        <dbReference type="SAM" id="Coils"/>
    </source>
</evidence>
<keyword evidence="3" id="KW-0862">Zinc</keyword>
<accession>A0AAD4E3C6</accession>
<evidence type="ECO:0000256" key="2">
    <source>
        <dbReference type="ARBA" id="ARBA00022771"/>
    </source>
</evidence>
<evidence type="ECO:0000256" key="4">
    <source>
        <dbReference type="PROSITE-ProRule" id="PRU00175"/>
    </source>
</evidence>
<dbReference type="PROSITE" id="PS00518">
    <property type="entry name" value="ZF_RING_1"/>
    <property type="match status" value="1"/>
</dbReference>
<feature type="region of interest" description="Disordered" evidence="6">
    <location>
        <begin position="327"/>
        <end position="398"/>
    </location>
</feature>
<dbReference type="InterPro" id="IPR001841">
    <property type="entry name" value="Znf_RING"/>
</dbReference>
<dbReference type="SUPFAM" id="SSF57850">
    <property type="entry name" value="RING/U-box"/>
    <property type="match status" value="1"/>
</dbReference>
<dbReference type="PANTHER" id="PTHR12109:SF3">
    <property type="entry name" value="RING FINGER PROTEIN 141"/>
    <property type="match status" value="1"/>
</dbReference>
<dbReference type="SMART" id="SM00184">
    <property type="entry name" value="RING"/>
    <property type="match status" value="1"/>
</dbReference>
<dbReference type="GO" id="GO:0004842">
    <property type="term" value="F:ubiquitin-protein transferase activity"/>
    <property type="evidence" value="ECO:0007669"/>
    <property type="project" value="TreeGrafter"/>
</dbReference>
<keyword evidence="5" id="KW-0175">Coiled coil</keyword>
<keyword evidence="1" id="KW-0479">Metal-binding</keyword>
<dbReference type="InterPro" id="IPR058504">
    <property type="entry name" value="DUF8191"/>
</dbReference>
<evidence type="ECO:0000313" key="8">
    <source>
        <dbReference type="EMBL" id="KAG1898577.1"/>
    </source>
</evidence>
<evidence type="ECO:0000259" key="7">
    <source>
        <dbReference type="PROSITE" id="PS50089"/>
    </source>
</evidence>
<reference evidence="8" key="1">
    <citation type="journal article" date="2020" name="New Phytol.">
        <title>Comparative genomics reveals dynamic genome evolution in host specialist ectomycorrhizal fungi.</title>
        <authorList>
            <person name="Lofgren L.A."/>
            <person name="Nguyen N.H."/>
            <person name="Vilgalys R."/>
            <person name="Ruytinx J."/>
            <person name="Liao H.L."/>
            <person name="Branco S."/>
            <person name="Kuo A."/>
            <person name="LaButti K."/>
            <person name="Lipzen A."/>
            <person name="Andreopoulos W."/>
            <person name="Pangilinan J."/>
            <person name="Riley R."/>
            <person name="Hundley H."/>
            <person name="Na H."/>
            <person name="Barry K."/>
            <person name="Grigoriev I.V."/>
            <person name="Stajich J.E."/>
            <person name="Kennedy P.G."/>
        </authorList>
    </citation>
    <scope>NUCLEOTIDE SEQUENCE</scope>
    <source>
        <strain evidence="8">FC203</strain>
    </source>
</reference>
<dbReference type="GO" id="GO:0051865">
    <property type="term" value="P:protein autoubiquitination"/>
    <property type="evidence" value="ECO:0007669"/>
    <property type="project" value="TreeGrafter"/>
</dbReference>
<evidence type="ECO:0000256" key="3">
    <source>
        <dbReference type="ARBA" id="ARBA00022833"/>
    </source>
</evidence>
<dbReference type="EMBL" id="JABBWK010000038">
    <property type="protein sequence ID" value="KAG1898577.1"/>
    <property type="molecule type" value="Genomic_DNA"/>
</dbReference>